<dbReference type="InterPro" id="IPR013087">
    <property type="entry name" value="Znf_C2H2_type"/>
</dbReference>
<feature type="domain" description="C2H2-type" evidence="2">
    <location>
        <begin position="41"/>
        <end position="68"/>
    </location>
</feature>
<reference evidence="3 4" key="1">
    <citation type="submission" date="2023-10" db="EMBL/GenBank/DDBJ databases">
        <title>Chromosome-scale genome assembly provides insights into flower coloration mechanisms of Canna indica.</title>
        <authorList>
            <person name="Li C."/>
        </authorList>
    </citation>
    <scope>NUCLEOTIDE SEQUENCE [LARGE SCALE GENOMIC DNA]</scope>
    <source>
        <tissue evidence="3">Flower</tissue>
    </source>
</reference>
<evidence type="ECO:0000313" key="3">
    <source>
        <dbReference type="EMBL" id="WOK91727.1"/>
    </source>
</evidence>
<organism evidence="3 4">
    <name type="scientific">Canna indica</name>
    <name type="common">Indian-shot</name>
    <dbReference type="NCBI Taxonomy" id="4628"/>
    <lineage>
        <taxon>Eukaryota</taxon>
        <taxon>Viridiplantae</taxon>
        <taxon>Streptophyta</taxon>
        <taxon>Embryophyta</taxon>
        <taxon>Tracheophyta</taxon>
        <taxon>Spermatophyta</taxon>
        <taxon>Magnoliopsida</taxon>
        <taxon>Liliopsida</taxon>
        <taxon>Zingiberales</taxon>
        <taxon>Cannaceae</taxon>
        <taxon>Canna</taxon>
    </lineage>
</organism>
<dbReference type="InterPro" id="IPR045320">
    <property type="entry name" value="JAGGED/SL1-like"/>
</dbReference>
<dbReference type="PROSITE" id="PS50157">
    <property type="entry name" value="ZINC_FINGER_C2H2_2"/>
    <property type="match status" value="1"/>
</dbReference>
<protein>
    <recommendedName>
        <fullName evidence="2">C2H2-type domain-containing protein</fullName>
    </recommendedName>
</protein>
<evidence type="ECO:0000259" key="2">
    <source>
        <dbReference type="PROSITE" id="PS50157"/>
    </source>
</evidence>
<sequence>MESPPRSPPPPPPALDLSLALIASSPTSSVDRETSKDVKLFPCLFCNKKFLKSQALGGHQNAHKKERSIGWSSYLYLTPTTAAGVPPPQLGSQPLPIASHSCKYIPRGDYYPSGGYAESFSSHRAPRFAADHPLLASVSSGRAMCAAGDPTASGDETIDLLNWRRGSHPPHELATAGGGFPVDGAVEGSELDLSLRL</sequence>
<dbReference type="GO" id="GO:0008270">
    <property type="term" value="F:zinc ion binding"/>
    <property type="evidence" value="ECO:0007669"/>
    <property type="project" value="UniProtKB-KW"/>
</dbReference>
<gene>
    <name evidence="3" type="ORF">Cni_G00418</name>
</gene>
<dbReference type="PROSITE" id="PS00028">
    <property type="entry name" value="ZINC_FINGER_C2H2_1"/>
    <property type="match status" value="1"/>
</dbReference>
<dbReference type="SUPFAM" id="SSF57667">
    <property type="entry name" value="beta-beta-alpha zinc fingers"/>
    <property type="match status" value="1"/>
</dbReference>
<evidence type="ECO:0000313" key="4">
    <source>
        <dbReference type="Proteomes" id="UP001327560"/>
    </source>
</evidence>
<keyword evidence="4" id="KW-1185">Reference proteome</keyword>
<dbReference type="EMBL" id="CP136890">
    <property type="protein sequence ID" value="WOK91727.1"/>
    <property type="molecule type" value="Genomic_DNA"/>
</dbReference>
<name>A0AAQ3JMP6_9LILI</name>
<keyword evidence="1" id="KW-0863">Zinc-finger</keyword>
<dbReference type="AlphaFoldDB" id="A0AAQ3JMP6"/>
<evidence type="ECO:0000256" key="1">
    <source>
        <dbReference type="PROSITE-ProRule" id="PRU00042"/>
    </source>
</evidence>
<dbReference type="Proteomes" id="UP001327560">
    <property type="component" value="Chromosome 1"/>
</dbReference>
<keyword evidence="1" id="KW-0862">Zinc</keyword>
<dbReference type="GO" id="GO:0003700">
    <property type="term" value="F:DNA-binding transcription factor activity"/>
    <property type="evidence" value="ECO:0007669"/>
    <property type="project" value="InterPro"/>
</dbReference>
<accession>A0AAQ3JMP6</accession>
<dbReference type="InterPro" id="IPR036236">
    <property type="entry name" value="Znf_C2H2_sf"/>
</dbReference>
<proteinExistence type="predicted"/>
<dbReference type="PANTHER" id="PTHR45730">
    <property type="entry name" value="ZINC FINGER PROTEIN JAGGED"/>
    <property type="match status" value="1"/>
</dbReference>
<dbReference type="Gene3D" id="3.30.160.60">
    <property type="entry name" value="Classic Zinc Finger"/>
    <property type="match status" value="1"/>
</dbReference>
<dbReference type="PANTHER" id="PTHR45730:SF120">
    <property type="entry name" value="OS03G0786400 PROTEIN"/>
    <property type="match status" value="1"/>
</dbReference>
<keyword evidence="1" id="KW-0479">Metal-binding</keyword>